<evidence type="ECO:0000313" key="1">
    <source>
        <dbReference type="EMBL" id="CAG8611274.1"/>
    </source>
</evidence>
<name>A0A9N9CRH7_9GLOM</name>
<dbReference type="Proteomes" id="UP000789759">
    <property type="component" value="Unassembled WGS sequence"/>
</dbReference>
<evidence type="ECO:0000313" key="2">
    <source>
        <dbReference type="Proteomes" id="UP000789759"/>
    </source>
</evidence>
<reference evidence="1" key="1">
    <citation type="submission" date="2021-06" db="EMBL/GenBank/DDBJ databases">
        <authorList>
            <person name="Kallberg Y."/>
            <person name="Tangrot J."/>
            <person name="Rosling A."/>
        </authorList>
    </citation>
    <scope>NUCLEOTIDE SEQUENCE</scope>
    <source>
        <strain evidence="1">FL966</strain>
    </source>
</reference>
<gene>
    <name evidence="1" type="ORF">CPELLU_LOCUS7466</name>
</gene>
<protein>
    <submittedName>
        <fullName evidence="1">14434_t:CDS:1</fullName>
    </submittedName>
</protein>
<sequence length="138" mass="16305">KDDEGETVDMTELRIEYVKAFLIRGYHLEKLTYLRIVTNTKKQRSIALNIILKHNSEIGGMHKLETASDDTKAYYRKFAREYRIPLSRWALLTDYKYNSNEMPYSARSPLCEHAFYLLSYCGGVGEPFYKDFFHKKQT</sequence>
<dbReference type="OrthoDB" id="2403218at2759"/>
<dbReference type="AlphaFoldDB" id="A0A9N9CRH7"/>
<comment type="caution">
    <text evidence="1">The sequence shown here is derived from an EMBL/GenBank/DDBJ whole genome shotgun (WGS) entry which is preliminary data.</text>
</comment>
<dbReference type="EMBL" id="CAJVQA010005009">
    <property type="protein sequence ID" value="CAG8611274.1"/>
    <property type="molecule type" value="Genomic_DNA"/>
</dbReference>
<keyword evidence="2" id="KW-1185">Reference proteome</keyword>
<organism evidence="1 2">
    <name type="scientific">Cetraspora pellucida</name>
    <dbReference type="NCBI Taxonomy" id="1433469"/>
    <lineage>
        <taxon>Eukaryota</taxon>
        <taxon>Fungi</taxon>
        <taxon>Fungi incertae sedis</taxon>
        <taxon>Mucoromycota</taxon>
        <taxon>Glomeromycotina</taxon>
        <taxon>Glomeromycetes</taxon>
        <taxon>Diversisporales</taxon>
        <taxon>Gigasporaceae</taxon>
        <taxon>Cetraspora</taxon>
    </lineage>
</organism>
<accession>A0A9N9CRH7</accession>
<feature type="non-terminal residue" evidence="1">
    <location>
        <position position="138"/>
    </location>
</feature>
<proteinExistence type="predicted"/>